<dbReference type="SMART" id="SM00458">
    <property type="entry name" value="RICIN"/>
    <property type="match status" value="1"/>
</dbReference>
<dbReference type="InterPro" id="IPR000772">
    <property type="entry name" value="Ricin_B_lectin"/>
</dbReference>
<dbReference type="Proteomes" id="UP001194580">
    <property type="component" value="Unassembled WGS sequence"/>
</dbReference>
<dbReference type="InterPro" id="IPR035992">
    <property type="entry name" value="Ricin_B-like_lectins"/>
</dbReference>
<protein>
    <recommendedName>
        <fullName evidence="1">Ricin B lectin domain-containing protein</fullName>
    </recommendedName>
</protein>
<dbReference type="Gene3D" id="2.80.10.50">
    <property type="match status" value="1"/>
</dbReference>
<feature type="domain" description="Ricin B lectin" evidence="1">
    <location>
        <begin position="1"/>
        <end position="114"/>
    </location>
</feature>
<feature type="non-terminal residue" evidence="2">
    <location>
        <position position="1"/>
    </location>
</feature>
<evidence type="ECO:0000259" key="1">
    <source>
        <dbReference type="SMART" id="SM00458"/>
    </source>
</evidence>
<sequence length="125" mass="13602">NNPVVLFTCGPSWNQVWKFKQGTIQLAFDQAHKSNTYCLDTQPISSTDKFLKIVLNTCEAGKASQQWTTNAAGNIVNTASGYCVDINQGIYKDGTKLLGYTCGNAQPNQVWGLPGGTNGVWEVKL</sequence>
<keyword evidence="3" id="KW-1185">Reference proteome</keyword>
<comment type="caution">
    <text evidence="2">The sequence shown here is derived from an EMBL/GenBank/DDBJ whole genome shotgun (WGS) entry which is preliminary data.</text>
</comment>
<gene>
    <name evidence="2" type="ORF">BGZ95_011527</name>
</gene>
<dbReference type="AlphaFoldDB" id="A0AAD4HA57"/>
<dbReference type="PROSITE" id="PS50231">
    <property type="entry name" value="RICIN_B_LECTIN"/>
    <property type="match status" value="1"/>
</dbReference>
<dbReference type="SUPFAM" id="SSF50370">
    <property type="entry name" value="Ricin B-like lectins"/>
    <property type="match status" value="1"/>
</dbReference>
<proteinExistence type="predicted"/>
<organism evidence="2 3">
    <name type="scientific">Linnemannia exigua</name>
    <dbReference type="NCBI Taxonomy" id="604196"/>
    <lineage>
        <taxon>Eukaryota</taxon>
        <taxon>Fungi</taxon>
        <taxon>Fungi incertae sedis</taxon>
        <taxon>Mucoromycota</taxon>
        <taxon>Mortierellomycotina</taxon>
        <taxon>Mortierellomycetes</taxon>
        <taxon>Mortierellales</taxon>
        <taxon>Mortierellaceae</taxon>
        <taxon>Linnemannia</taxon>
    </lineage>
</organism>
<name>A0AAD4HA57_9FUNG</name>
<reference evidence="2" key="1">
    <citation type="journal article" date="2020" name="Fungal Divers.">
        <title>Resolving the Mortierellaceae phylogeny through synthesis of multi-gene phylogenetics and phylogenomics.</title>
        <authorList>
            <person name="Vandepol N."/>
            <person name="Liber J."/>
            <person name="Desiro A."/>
            <person name="Na H."/>
            <person name="Kennedy M."/>
            <person name="Barry K."/>
            <person name="Grigoriev I.V."/>
            <person name="Miller A.N."/>
            <person name="O'Donnell K."/>
            <person name="Stajich J.E."/>
            <person name="Bonito G."/>
        </authorList>
    </citation>
    <scope>NUCLEOTIDE SEQUENCE</scope>
    <source>
        <strain evidence="2">NRRL 28262</strain>
    </source>
</reference>
<dbReference type="EMBL" id="JAAAIL010000088">
    <property type="protein sequence ID" value="KAG0280018.1"/>
    <property type="molecule type" value="Genomic_DNA"/>
</dbReference>
<evidence type="ECO:0000313" key="3">
    <source>
        <dbReference type="Proteomes" id="UP001194580"/>
    </source>
</evidence>
<accession>A0AAD4HA57</accession>
<evidence type="ECO:0000313" key="2">
    <source>
        <dbReference type="EMBL" id="KAG0280018.1"/>
    </source>
</evidence>
<dbReference type="Pfam" id="PF00652">
    <property type="entry name" value="Ricin_B_lectin"/>
    <property type="match status" value="1"/>
</dbReference>